<organism evidence="4 5">
    <name type="scientific">Candidatus Thermochlorobacter aerophilus</name>
    <dbReference type="NCBI Taxonomy" id="1868324"/>
    <lineage>
        <taxon>Bacteria</taxon>
        <taxon>Pseudomonadati</taxon>
        <taxon>Chlorobiota</taxon>
        <taxon>Chlorobiia</taxon>
        <taxon>Chlorobiales</taxon>
        <taxon>Candidatus Thermochlorobacteriaceae</taxon>
        <taxon>Candidatus Thermochlorobacter</taxon>
    </lineage>
</organism>
<reference evidence="4 5" key="1">
    <citation type="journal article" date="2011" name="ISME J.">
        <title>Community ecology of hot spring cyanobacterial mats: predominant populations and their functional potential.</title>
        <authorList>
            <person name="Klatt C.G."/>
            <person name="Wood J.M."/>
            <person name="Rusch D.B."/>
            <person name="Bateson M.M."/>
            <person name="Hamamura N."/>
            <person name="Heidelberg J.F."/>
            <person name="Grossman A.R."/>
            <person name="Bhaya D."/>
            <person name="Cohan F.M."/>
            <person name="Kuhl M."/>
            <person name="Bryant D.A."/>
            <person name="Ward D.M."/>
        </authorList>
    </citation>
    <scope>NUCLEOTIDE SEQUENCE [LARGE SCALE GENOMIC DNA]</scope>
    <source>
        <strain evidence="4">OS</strain>
    </source>
</reference>
<dbReference type="GO" id="GO:0033785">
    <property type="term" value="F:heptose 7-phosphate kinase activity"/>
    <property type="evidence" value="ECO:0007669"/>
    <property type="project" value="TreeGrafter"/>
</dbReference>
<dbReference type="PROSITE" id="PS00583">
    <property type="entry name" value="PFKB_KINASES_1"/>
    <property type="match status" value="1"/>
</dbReference>
<evidence type="ECO:0000313" key="4">
    <source>
        <dbReference type="EMBL" id="RFM23250.1"/>
    </source>
</evidence>
<keyword evidence="1" id="KW-0808">Transferase</keyword>
<evidence type="ECO:0000256" key="1">
    <source>
        <dbReference type="ARBA" id="ARBA00022679"/>
    </source>
</evidence>
<dbReference type="AlphaFoldDB" id="A0A395LXE4"/>
<evidence type="ECO:0000313" key="5">
    <source>
        <dbReference type="Proteomes" id="UP000266389"/>
    </source>
</evidence>
<keyword evidence="2 4" id="KW-0418">Kinase</keyword>
<dbReference type="PANTHER" id="PTHR46969:SF1">
    <property type="entry name" value="BIFUNCTIONAL PROTEIN HLDE"/>
    <property type="match status" value="1"/>
</dbReference>
<evidence type="ECO:0000256" key="2">
    <source>
        <dbReference type="ARBA" id="ARBA00022777"/>
    </source>
</evidence>
<dbReference type="NCBIfam" id="TIGR02198">
    <property type="entry name" value="rfaE_dom_I"/>
    <property type="match status" value="1"/>
</dbReference>
<dbReference type="InterPro" id="IPR002173">
    <property type="entry name" value="Carboh/pur_kinase_PfkB_CS"/>
</dbReference>
<dbReference type="GO" id="GO:0033786">
    <property type="term" value="F:heptose-1-phosphate adenylyltransferase activity"/>
    <property type="evidence" value="ECO:0007669"/>
    <property type="project" value="TreeGrafter"/>
</dbReference>
<evidence type="ECO:0000259" key="3">
    <source>
        <dbReference type="Pfam" id="PF00294"/>
    </source>
</evidence>
<dbReference type="PANTHER" id="PTHR46969">
    <property type="entry name" value="BIFUNCTIONAL PROTEIN HLDE"/>
    <property type="match status" value="1"/>
</dbReference>
<comment type="caution">
    <text evidence="4">The sequence shown here is derived from an EMBL/GenBank/DDBJ whole genome shotgun (WGS) entry which is preliminary data.</text>
</comment>
<dbReference type="SUPFAM" id="SSF53613">
    <property type="entry name" value="Ribokinase-like"/>
    <property type="match status" value="1"/>
</dbReference>
<name>A0A395LXE4_9BACT</name>
<dbReference type="Gene3D" id="3.40.1190.20">
    <property type="match status" value="1"/>
</dbReference>
<proteinExistence type="predicted"/>
<dbReference type="InterPro" id="IPR011611">
    <property type="entry name" value="PfkB_dom"/>
</dbReference>
<protein>
    <submittedName>
        <fullName evidence="4">D-glycero-beta-D-manno-heptose-7-phosphate kinase</fullName>
    </submittedName>
</protein>
<dbReference type="CDD" id="cd01172">
    <property type="entry name" value="RfaE_like"/>
    <property type="match status" value="1"/>
</dbReference>
<accession>A0A395LXE4</accession>
<dbReference type="InterPro" id="IPR011913">
    <property type="entry name" value="RfaE_dom_I"/>
</dbReference>
<dbReference type="EMBL" id="PHFL01000068">
    <property type="protein sequence ID" value="RFM23250.1"/>
    <property type="molecule type" value="Genomic_DNA"/>
</dbReference>
<dbReference type="GO" id="GO:0005829">
    <property type="term" value="C:cytosol"/>
    <property type="evidence" value="ECO:0007669"/>
    <property type="project" value="TreeGrafter"/>
</dbReference>
<dbReference type="GO" id="GO:0016773">
    <property type="term" value="F:phosphotransferase activity, alcohol group as acceptor"/>
    <property type="evidence" value="ECO:0007669"/>
    <property type="project" value="InterPro"/>
</dbReference>
<sequence>MQTKKLREIFRSFSKQRIAVLGDVMLDRYIFGTVSRISPEAPVPVVDVSSVSHRLGGAANVAMNIHALGADALLFGVIGRDDDGSLLVSEMHAENFSTEFLIVDHTRPTTCKTRVIAQNHHIVRIDSETRQPISREIEDRLYESLAAHIHELDAIIFEDYNKGVLTPSLISRVIALARRHHLPVTVDPKRDNFFAYQRCTLFKPNLKETSDALGEKFANTDEDSSRACELLRHRLKSDYILLTRSEKGATVYNGEAVHIPSVALEVADVSGAGDTVIAVATMGLAAGLDIFSAARMANFAAGLVCAEVGAVAVNRQKLFDFCKKHWT</sequence>
<dbReference type="InterPro" id="IPR029056">
    <property type="entry name" value="Ribokinase-like"/>
</dbReference>
<dbReference type="Pfam" id="PF00294">
    <property type="entry name" value="PfkB"/>
    <property type="match status" value="1"/>
</dbReference>
<dbReference type="Proteomes" id="UP000266389">
    <property type="component" value="Unassembled WGS sequence"/>
</dbReference>
<feature type="domain" description="Carbohydrate kinase PfkB" evidence="3">
    <location>
        <begin position="16"/>
        <end position="312"/>
    </location>
</feature>
<gene>
    <name evidence="4" type="primary">rfaE1</name>
    <name evidence="4" type="ORF">D0433_12305</name>
</gene>